<sequence>MPEGNCLCHLVCSCIKAAYKIELRHCPPSVGGGPPDPSFLSSFFSLCPTVPTQVYFPELRWTWQDLPLAGHGMKLQRYVSSYQALKTHSGEEPYACRVWVSLALLKTAANGYRDDSSLGAALNHREPHLPKGWLLTNDGLIWREKTSLLDSVGSKGSSQIQRCPSDDYFSAVNTLQVSSSSAQSSPQSPNKPLNSPCHCLSRESTLRHQKCIRTMDTALAISPLTNPSVYRIEALCGQNGQGLRKSAPQDTAENSYIGEALYGQGGRLRRFSNRLHLILHQRTLRKKT</sequence>
<organism evidence="1 2">
    <name type="scientific">Pteropus vampyrus</name>
    <name type="common">Large flying fox</name>
    <dbReference type="NCBI Taxonomy" id="132908"/>
    <lineage>
        <taxon>Eukaryota</taxon>
        <taxon>Metazoa</taxon>
        <taxon>Chordata</taxon>
        <taxon>Craniata</taxon>
        <taxon>Vertebrata</taxon>
        <taxon>Euteleostomi</taxon>
        <taxon>Mammalia</taxon>
        <taxon>Eutheria</taxon>
        <taxon>Laurasiatheria</taxon>
        <taxon>Chiroptera</taxon>
        <taxon>Yinpterochiroptera</taxon>
        <taxon>Pteropodoidea</taxon>
        <taxon>Pteropodidae</taxon>
        <taxon>Pteropodinae</taxon>
        <taxon>Pteropus</taxon>
    </lineage>
</organism>
<dbReference type="Proteomes" id="UP000515202">
    <property type="component" value="Unplaced"/>
</dbReference>
<reference evidence="2" key="1">
    <citation type="submission" date="2025-08" db="UniProtKB">
        <authorList>
            <consortium name="RefSeq"/>
        </authorList>
    </citation>
    <scope>IDENTIFICATION</scope>
    <source>
        <tissue evidence="2">Kidney</tissue>
    </source>
</reference>
<evidence type="ECO:0000313" key="2">
    <source>
        <dbReference type="RefSeq" id="XP_023392738.1"/>
    </source>
</evidence>
<dbReference type="GeneID" id="111746083"/>
<dbReference type="AlphaFoldDB" id="A0A6P6CZG7"/>
<evidence type="ECO:0000313" key="1">
    <source>
        <dbReference type="Proteomes" id="UP000515202"/>
    </source>
</evidence>
<dbReference type="RefSeq" id="XP_023392738.1">
    <property type="nucleotide sequence ID" value="XM_023536970.1"/>
</dbReference>
<accession>A0A6P6CZG7</accession>
<name>A0A6P6CZG7_PTEVA</name>
<keyword evidence="1" id="KW-1185">Reference proteome</keyword>
<gene>
    <name evidence="2" type="primary">LOC111746083</name>
</gene>
<protein>
    <submittedName>
        <fullName evidence="2">Uncharacterized protein LOC111746083</fullName>
    </submittedName>
</protein>
<dbReference type="KEGG" id="pvp:111746083"/>
<proteinExistence type="predicted"/>